<evidence type="ECO:0000256" key="1">
    <source>
        <dbReference type="ARBA" id="ARBA00022741"/>
    </source>
</evidence>
<evidence type="ECO:0000259" key="10">
    <source>
        <dbReference type="PROSITE" id="PS51192"/>
    </source>
</evidence>
<dbReference type="CDD" id="cd18793">
    <property type="entry name" value="SF2_C_SNF"/>
    <property type="match status" value="1"/>
</dbReference>
<dbReference type="CDD" id="cd18011">
    <property type="entry name" value="DEXDc_RapA"/>
    <property type="match status" value="1"/>
</dbReference>
<evidence type="ECO:0000259" key="11">
    <source>
        <dbReference type="PROSITE" id="PS51194"/>
    </source>
</evidence>
<keyword evidence="4 9" id="KW-0067">ATP-binding</keyword>
<dbReference type="EMBL" id="JACHXZ010000002">
    <property type="protein sequence ID" value="MBB3168158.1"/>
    <property type="molecule type" value="Genomic_DNA"/>
</dbReference>
<dbReference type="Gene3D" id="2.30.30.930">
    <property type="match status" value="1"/>
</dbReference>
<dbReference type="PANTHER" id="PTHR45766:SF6">
    <property type="entry name" value="SWI_SNF-RELATED MATRIX-ASSOCIATED ACTIN-DEPENDENT REGULATOR OF CHROMATIN SUBFAMILY A-LIKE PROTEIN 1"/>
    <property type="match status" value="1"/>
</dbReference>
<evidence type="ECO:0000313" key="12">
    <source>
        <dbReference type="EMBL" id="MBB3168158.1"/>
    </source>
</evidence>
<evidence type="ECO:0000256" key="2">
    <source>
        <dbReference type="ARBA" id="ARBA00022801"/>
    </source>
</evidence>
<dbReference type="Gene3D" id="6.10.140.2230">
    <property type="match status" value="1"/>
</dbReference>
<keyword evidence="1 9" id="KW-0547">Nucleotide-binding</keyword>
<dbReference type="GO" id="GO:0004386">
    <property type="term" value="F:helicase activity"/>
    <property type="evidence" value="ECO:0007669"/>
    <property type="project" value="UniProtKB-UniRule"/>
</dbReference>
<dbReference type="Pfam" id="PF12137">
    <property type="entry name" value="RapA_C"/>
    <property type="match status" value="1"/>
</dbReference>
<dbReference type="InterPro" id="IPR040765">
    <property type="entry name" value="Tudor_1_RapA"/>
</dbReference>
<dbReference type="Gene3D" id="3.30.360.80">
    <property type="match status" value="1"/>
</dbReference>
<dbReference type="InterPro" id="IPR040766">
    <property type="entry name" value="Tudor_2_RapA"/>
</dbReference>
<dbReference type="Gene3D" id="3.40.50.10810">
    <property type="entry name" value="Tandem AAA-ATPase domain"/>
    <property type="match status" value="1"/>
</dbReference>
<evidence type="ECO:0000256" key="6">
    <source>
        <dbReference type="ARBA" id="ARBA00023125"/>
    </source>
</evidence>
<dbReference type="NCBIfam" id="NF003426">
    <property type="entry name" value="PRK04914.1"/>
    <property type="match status" value="1"/>
</dbReference>
<dbReference type="SMART" id="SM00487">
    <property type="entry name" value="DEXDc"/>
    <property type="match status" value="1"/>
</dbReference>
<dbReference type="Pfam" id="PF00271">
    <property type="entry name" value="Helicase_C"/>
    <property type="match status" value="1"/>
</dbReference>
<protein>
    <recommendedName>
        <fullName evidence="9">RNA polymerase-associated protein RapA</fullName>
        <ecNumber evidence="9">3.6.4.-</ecNumber>
    </recommendedName>
    <alternativeName>
        <fullName evidence="9">ATP-dependent helicase HepA</fullName>
    </alternativeName>
</protein>
<dbReference type="SUPFAM" id="SSF52540">
    <property type="entry name" value="P-loop containing nucleoside triphosphate hydrolases"/>
    <property type="match status" value="2"/>
</dbReference>
<comment type="function">
    <text evidence="9">Transcription regulator that activates transcription by stimulating RNA polymerase (RNAP) recycling in case of stress conditions such as supercoiled DNA or high salt concentrations. Probably acts by releasing the RNAP, when it is trapped or immobilized on tightly supercoiled DNA. Does not activate transcription on linear DNA. Probably not involved in DNA repair.</text>
</comment>
<dbReference type="Pfam" id="PF18337">
    <property type="entry name" value="Tudor_RapA"/>
    <property type="match status" value="1"/>
</dbReference>
<evidence type="ECO:0000256" key="4">
    <source>
        <dbReference type="ARBA" id="ARBA00022840"/>
    </source>
</evidence>
<dbReference type="InterPro" id="IPR038718">
    <property type="entry name" value="SNF2-like_sf"/>
</dbReference>
<dbReference type="HAMAP" id="MF_01821">
    <property type="entry name" value="Helicase_RapA"/>
    <property type="match status" value="1"/>
</dbReference>
<evidence type="ECO:0000256" key="7">
    <source>
        <dbReference type="ARBA" id="ARBA00023159"/>
    </source>
</evidence>
<evidence type="ECO:0000313" key="13">
    <source>
        <dbReference type="Proteomes" id="UP000559987"/>
    </source>
</evidence>
<feature type="domain" description="Helicase C-terminal" evidence="11">
    <location>
        <begin position="484"/>
        <end position="637"/>
    </location>
</feature>
<dbReference type="Gene3D" id="2.30.30.140">
    <property type="match status" value="1"/>
</dbReference>
<dbReference type="InterPro" id="IPR027417">
    <property type="entry name" value="P-loop_NTPase"/>
</dbReference>
<dbReference type="SMART" id="SM00490">
    <property type="entry name" value="HELICc"/>
    <property type="match status" value="1"/>
</dbReference>
<name>A0A839URJ6_9GAMM</name>
<dbReference type="EC" id="3.6.4.-" evidence="9"/>
<dbReference type="InterPro" id="IPR023949">
    <property type="entry name" value="Helicase_RapA"/>
</dbReference>
<keyword evidence="7 9" id="KW-0010">Activator</keyword>
<organism evidence="12 13">
    <name type="scientific">Simiduia aestuariiviva</name>
    <dbReference type="NCBI Taxonomy" id="1510459"/>
    <lineage>
        <taxon>Bacteria</taxon>
        <taxon>Pseudomonadati</taxon>
        <taxon>Pseudomonadota</taxon>
        <taxon>Gammaproteobacteria</taxon>
        <taxon>Cellvibrionales</taxon>
        <taxon>Cellvibrionaceae</taxon>
        <taxon>Simiduia</taxon>
    </lineage>
</organism>
<dbReference type="InterPro" id="IPR000330">
    <property type="entry name" value="SNF2_N"/>
</dbReference>
<gene>
    <name evidence="9" type="primary">rapA</name>
    <name evidence="12" type="ORF">FHS30_001342</name>
</gene>
<dbReference type="GO" id="GO:0003677">
    <property type="term" value="F:DNA binding"/>
    <property type="evidence" value="ECO:0007669"/>
    <property type="project" value="UniProtKB-KW"/>
</dbReference>
<keyword evidence="3 9" id="KW-0347">Helicase</keyword>
<dbReference type="InterPro" id="IPR022737">
    <property type="entry name" value="RapA_C"/>
</dbReference>
<keyword evidence="5 9" id="KW-0805">Transcription regulation</keyword>
<dbReference type="Proteomes" id="UP000559987">
    <property type="component" value="Unassembled WGS sequence"/>
</dbReference>
<sequence length="958" mass="107062">MSQQTFEMGQRWISDTEAELGLGLVLEVEDRLVTLSFPAAGERRTYSMNNAPISRVRYQRGDSIRSAEGLRIKVTAIHEEGGLLIYQGLDPEGREHAIEEIDLDSFVQFSAPMDRLFSGQVDSLKRFNLRLETLEYLKQQQSSPSYGLLGARVQLLPHQLYIANEVGNRFAPRVLLADEVGLGKTIEAGLVVHQQLINGRANRVLILVPDSLVHQWLVEMLRRFNLQFSLFTEERLRDLSIVDDDELSMHEVEAPNPFETSQLIICPLSVFVDDEVRLDQALSVHWDLLLVDEAHHLKWSVDSVSDEYRAVESLAAKALGLLLLTATPEQLGVESHFARLRLLDPDRYYDLEAFKRQEGEYADVNALVQKIVPVASVAQAAVADSVLAQLRDFVDAEVVQQIVNSEDALERASHLQVALNQLLDRHGTGRVLFRNTRHGVEGFPARHVHPVALQAPDVLMDPDLLPEQQLREDMGDTWPEFDARVTWLSQWLREHRGEKVLVICASAETALDLESHLRLSEGFAVSAFHEGLSLVARDRAAAYFADIDEGAQALICSEIGSEGRNFQFASNLVMFDLPKHPDLLEQRIGRLDRIGQRNDVHIWVPYYEFSPQEKLFSWYHDGLNAFEEVCHVGAAVYDQQCEMIAAVLEGETDDWDAIIDAARSQTQELKAVLEAGRNRLLELNSCRMDVADGVIEALIEQEGRGQLEDYMSRVFDAYGVEQEPHSSVSLVLHPGDHMQCAHFPALPGDGVTVTYQREMALSREDIEFLTWEHPMVAGAMDMVLSGGFGNTSVATIKLGPIKPGTLMLEAVFLLNVAAPSALQLFRYLPLTPLRVLVDMSGRDLTDVLTSEKLQPLLQKLPRNTAQQIAKQARDPIAELVKKAQLAVAPRQEALLAQAQANLTEKLGDEVARLAALAKVNPAIRPQEVEQLKKDQQALLEYLSAAALKLDALRVILAT</sequence>
<dbReference type="RefSeq" id="WP_343048934.1">
    <property type="nucleotide sequence ID" value="NZ_JACHXZ010000002.1"/>
</dbReference>
<feature type="domain" description="Helicase ATP-binding" evidence="10">
    <location>
        <begin position="165"/>
        <end position="346"/>
    </location>
</feature>
<dbReference type="PANTHER" id="PTHR45766">
    <property type="entry name" value="DNA ANNEALING HELICASE AND ENDONUCLEASE ZRANB3 FAMILY MEMBER"/>
    <property type="match status" value="1"/>
</dbReference>
<keyword evidence="6 9" id="KW-0238">DNA-binding</keyword>
<dbReference type="PROSITE" id="PS51194">
    <property type="entry name" value="HELICASE_CTER"/>
    <property type="match status" value="1"/>
</dbReference>
<dbReference type="AlphaFoldDB" id="A0A839URJ6"/>
<proteinExistence type="inferred from homology"/>
<evidence type="ECO:0000256" key="8">
    <source>
        <dbReference type="ARBA" id="ARBA00023163"/>
    </source>
</evidence>
<feature type="binding site" evidence="9">
    <location>
        <begin position="178"/>
        <end position="185"/>
    </location>
    <ligand>
        <name>ATP</name>
        <dbReference type="ChEBI" id="CHEBI:30616"/>
    </ligand>
</feature>
<dbReference type="GO" id="GO:0006355">
    <property type="term" value="P:regulation of DNA-templated transcription"/>
    <property type="evidence" value="ECO:0007669"/>
    <property type="project" value="UniProtKB-UniRule"/>
</dbReference>
<dbReference type="InterPro" id="IPR057342">
    <property type="entry name" value="DEXDc_RapA"/>
</dbReference>
<dbReference type="PROSITE" id="PS51192">
    <property type="entry name" value="HELICASE_ATP_BIND_1"/>
    <property type="match status" value="1"/>
</dbReference>
<feature type="short sequence motif" description="DEAH box" evidence="9">
    <location>
        <begin position="292"/>
        <end position="295"/>
    </location>
</feature>
<dbReference type="GO" id="GO:0016817">
    <property type="term" value="F:hydrolase activity, acting on acid anhydrides"/>
    <property type="evidence" value="ECO:0007669"/>
    <property type="project" value="InterPro"/>
</dbReference>
<comment type="caution">
    <text evidence="12">The sequence shown here is derived from an EMBL/GenBank/DDBJ whole genome shotgun (WGS) entry which is preliminary data.</text>
</comment>
<dbReference type="Gene3D" id="3.40.50.300">
    <property type="entry name" value="P-loop containing nucleotide triphosphate hydrolases"/>
    <property type="match status" value="1"/>
</dbReference>
<dbReference type="Gene3D" id="6.10.140.1500">
    <property type="match status" value="1"/>
</dbReference>
<dbReference type="InterPro" id="IPR014001">
    <property type="entry name" value="Helicase_ATP-bd"/>
</dbReference>
<keyword evidence="8 9" id="KW-0804">Transcription</keyword>
<dbReference type="GO" id="GO:0005524">
    <property type="term" value="F:ATP binding"/>
    <property type="evidence" value="ECO:0007669"/>
    <property type="project" value="UniProtKB-UniRule"/>
</dbReference>
<dbReference type="Pfam" id="PF00176">
    <property type="entry name" value="SNF2-rel_dom"/>
    <property type="match status" value="1"/>
</dbReference>
<comment type="similarity">
    <text evidence="9">Belongs to the SNF2/RAD54 helicase family. RapA subfamily.</text>
</comment>
<keyword evidence="13" id="KW-1185">Reference proteome</keyword>
<dbReference type="Pfam" id="PF18339">
    <property type="entry name" value="Tudor_1_RapA"/>
    <property type="match status" value="1"/>
</dbReference>
<evidence type="ECO:0000256" key="5">
    <source>
        <dbReference type="ARBA" id="ARBA00023015"/>
    </source>
</evidence>
<dbReference type="InterPro" id="IPR049730">
    <property type="entry name" value="SNF2/RAD54-like_C"/>
</dbReference>
<accession>A0A839URJ6</accession>
<reference evidence="12 13" key="1">
    <citation type="submission" date="2020-08" db="EMBL/GenBank/DDBJ databases">
        <title>Genomic Encyclopedia of Type Strains, Phase III (KMG-III): the genomes of soil and plant-associated and newly described type strains.</title>
        <authorList>
            <person name="Whitman W."/>
        </authorList>
    </citation>
    <scope>NUCLEOTIDE SEQUENCE [LARGE SCALE GENOMIC DNA]</scope>
    <source>
        <strain evidence="12 13">CECT 8571</strain>
    </source>
</reference>
<dbReference type="InterPro" id="IPR001650">
    <property type="entry name" value="Helicase_C-like"/>
</dbReference>
<evidence type="ECO:0000256" key="9">
    <source>
        <dbReference type="HAMAP-Rule" id="MF_01821"/>
    </source>
</evidence>
<evidence type="ECO:0000256" key="3">
    <source>
        <dbReference type="ARBA" id="ARBA00022806"/>
    </source>
</evidence>
<comment type="subunit">
    <text evidence="9">Interacts with the RNAP. Has a higher affinity for the core RNAP than for the holoenzyme. Its ATPase activity is stimulated by binding to RNAP.</text>
</comment>
<keyword evidence="2 9" id="KW-0378">Hydrolase</keyword>